<keyword evidence="3" id="KW-1185">Reference proteome</keyword>
<evidence type="ECO:0000313" key="1">
    <source>
        <dbReference type="EMBL" id="GBN13415.1"/>
    </source>
</evidence>
<sequence>MYELCILQFQRSAATKTIEKMAKGELQSAFTSLYEVCILQFQRSAATKTLEEAAKGGLQSAFTSLYERCMKFVFSSSKKVQRRRHWRRRQKEDCNPHLHLCKKDSRNA</sequence>
<evidence type="ECO:0000313" key="3">
    <source>
        <dbReference type="Proteomes" id="UP000499080"/>
    </source>
</evidence>
<gene>
    <name evidence="1" type="ORF">AVEN_10592_1</name>
    <name evidence="2" type="ORF">AVEN_19770_1</name>
</gene>
<protein>
    <submittedName>
        <fullName evidence="1">Uncharacterized protein</fullName>
    </submittedName>
</protein>
<proteinExistence type="predicted"/>
<accession>A0A4Y2LFC8</accession>
<dbReference type="Proteomes" id="UP000499080">
    <property type="component" value="Unassembled WGS sequence"/>
</dbReference>
<dbReference type="EMBL" id="BGPR01118615">
    <property type="protein sequence ID" value="GBN13415.1"/>
    <property type="molecule type" value="Genomic_DNA"/>
</dbReference>
<evidence type="ECO:0000313" key="2">
    <source>
        <dbReference type="EMBL" id="GBN13416.1"/>
    </source>
</evidence>
<reference evidence="1 3" key="1">
    <citation type="journal article" date="2019" name="Sci. Rep.">
        <title>Orb-weaving spider Araneus ventricosus genome elucidates the spidroin gene catalogue.</title>
        <authorList>
            <person name="Kono N."/>
            <person name="Nakamura H."/>
            <person name="Ohtoshi R."/>
            <person name="Moran D.A.P."/>
            <person name="Shinohara A."/>
            <person name="Yoshida Y."/>
            <person name="Fujiwara M."/>
            <person name="Mori M."/>
            <person name="Tomita M."/>
            <person name="Arakawa K."/>
        </authorList>
    </citation>
    <scope>NUCLEOTIDE SEQUENCE [LARGE SCALE GENOMIC DNA]</scope>
</reference>
<organism evidence="1 3">
    <name type="scientific">Araneus ventricosus</name>
    <name type="common">Orbweaver spider</name>
    <name type="synonym">Epeira ventricosa</name>
    <dbReference type="NCBI Taxonomy" id="182803"/>
    <lineage>
        <taxon>Eukaryota</taxon>
        <taxon>Metazoa</taxon>
        <taxon>Ecdysozoa</taxon>
        <taxon>Arthropoda</taxon>
        <taxon>Chelicerata</taxon>
        <taxon>Arachnida</taxon>
        <taxon>Araneae</taxon>
        <taxon>Araneomorphae</taxon>
        <taxon>Entelegynae</taxon>
        <taxon>Araneoidea</taxon>
        <taxon>Araneidae</taxon>
        <taxon>Araneus</taxon>
    </lineage>
</organism>
<name>A0A4Y2LFC8_ARAVE</name>
<comment type="caution">
    <text evidence="1">The sequence shown here is derived from an EMBL/GenBank/DDBJ whole genome shotgun (WGS) entry which is preliminary data.</text>
</comment>
<dbReference type="EMBL" id="BGPR01118616">
    <property type="protein sequence ID" value="GBN13416.1"/>
    <property type="molecule type" value="Genomic_DNA"/>
</dbReference>
<dbReference type="AlphaFoldDB" id="A0A4Y2LFC8"/>